<evidence type="ECO:0000259" key="1">
    <source>
        <dbReference type="Pfam" id="PF25355"/>
    </source>
</evidence>
<dbReference type="OrthoDB" id="5123855at2"/>
<evidence type="ECO:0000313" key="2">
    <source>
        <dbReference type="EMBL" id="KAB1637160.1"/>
    </source>
</evidence>
<organism evidence="2 3">
    <name type="scientific">Pseudoclavibacter terrae</name>
    <dbReference type="NCBI Taxonomy" id="1530195"/>
    <lineage>
        <taxon>Bacteria</taxon>
        <taxon>Bacillati</taxon>
        <taxon>Actinomycetota</taxon>
        <taxon>Actinomycetes</taxon>
        <taxon>Micrococcales</taxon>
        <taxon>Microbacteriaceae</taxon>
        <taxon>Pseudoclavibacter</taxon>
    </lineage>
</organism>
<proteinExistence type="predicted"/>
<evidence type="ECO:0000313" key="3">
    <source>
        <dbReference type="Proteomes" id="UP000490386"/>
    </source>
</evidence>
<dbReference type="Pfam" id="PF25355">
    <property type="entry name" value="DUF7882"/>
    <property type="match status" value="1"/>
</dbReference>
<reference evidence="2 3" key="1">
    <citation type="submission" date="2019-09" db="EMBL/GenBank/DDBJ databases">
        <title>Phylogeny of genus Pseudoclavibacter and closely related genus.</title>
        <authorList>
            <person name="Li Y."/>
        </authorList>
    </citation>
    <scope>NUCLEOTIDE SEQUENCE [LARGE SCALE GENOMIC DNA]</scope>
    <source>
        <strain evidence="2 3">THG-MD12</strain>
    </source>
</reference>
<dbReference type="Proteomes" id="UP000490386">
    <property type="component" value="Unassembled WGS sequence"/>
</dbReference>
<sequence length="117" mass="12924">MGTLTYASLHLEFEDRLLQHLQIVIIQKFRRHEAFLMSWKESASAGDGRAAIWLTPNVPISFKFYGSKAPSVNRDWLSSLGRSADSSTGLIVTGEDGELALASPDSGQPGTAHQRWH</sequence>
<gene>
    <name evidence="2" type="ORF">F8O03_12805</name>
</gene>
<dbReference type="RefSeq" id="WP_151424191.1">
    <property type="nucleotide sequence ID" value="NZ_CANKVH010000003.1"/>
</dbReference>
<dbReference type="GO" id="GO:0016874">
    <property type="term" value="F:ligase activity"/>
    <property type="evidence" value="ECO:0007669"/>
    <property type="project" value="UniProtKB-KW"/>
</dbReference>
<protein>
    <submittedName>
        <fullName evidence="2">ATP-dependent DNA ligase</fullName>
    </submittedName>
</protein>
<keyword evidence="2" id="KW-0436">Ligase</keyword>
<accession>A0A7J5AZX7</accession>
<keyword evidence="3" id="KW-1185">Reference proteome</keyword>
<dbReference type="EMBL" id="WBJX01000004">
    <property type="protein sequence ID" value="KAB1637160.1"/>
    <property type="molecule type" value="Genomic_DNA"/>
</dbReference>
<dbReference type="AlphaFoldDB" id="A0A7J5AZX7"/>
<feature type="domain" description="DUF7882" evidence="1">
    <location>
        <begin position="1"/>
        <end position="94"/>
    </location>
</feature>
<comment type="caution">
    <text evidence="2">The sequence shown here is derived from an EMBL/GenBank/DDBJ whole genome shotgun (WGS) entry which is preliminary data.</text>
</comment>
<name>A0A7J5AZX7_9MICO</name>
<dbReference type="InterPro" id="IPR057204">
    <property type="entry name" value="DUF7882"/>
</dbReference>